<dbReference type="AlphaFoldDB" id="A0A344TD11"/>
<evidence type="ECO:0000259" key="1">
    <source>
        <dbReference type="Pfam" id="PF00656"/>
    </source>
</evidence>
<dbReference type="PANTHER" id="PTHR48104">
    <property type="entry name" value="METACASPASE-4"/>
    <property type="match status" value="1"/>
</dbReference>
<proteinExistence type="predicted"/>
<reference evidence="3 4" key="1">
    <citation type="submission" date="2018-07" db="EMBL/GenBank/DDBJ databases">
        <title>Genome sequencing of Runella.</title>
        <authorList>
            <person name="Baek M.-G."/>
            <person name="Yi H."/>
        </authorList>
    </citation>
    <scope>NUCLEOTIDE SEQUENCE [LARGE SCALE GENOMIC DNA]</scope>
    <source>
        <strain evidence="3 4">HYN0085</strain>
    </source>
</reference>
<dbReference type="GO" id="GO:0004197">
    <property type="term" value="F:cysteine-type endopeptidase activity"/>
    <property type="evidence" value="ECO:0007669"/>
    <property type="project" value="InterPro"/>
</dbReference>
<name>A0A344TD11_9BACT</name>
<dbReference type="Gene3D" id="3.40.50.1820">
    <property type="entry name" value="alpha/beta hydrolase"/>
    <property type="match status" value="1"/>
</dbReference>
<dbReference type="InterPro" id="IPR050452">
    <property type="entry name" value="Metacaspase"/>
</dbReference>
<gene>
    <name evidence="3" type="ORF">DR864_01715</name>
</gene>
<dbReference type="Proteomes" id="UP000251993">
    <property type="component" value="Chromosome"/>
</dbReference>
<evidence type="ECO:0008006" key="5">
    <source>
        <dbReference type="Google" id="ProtNLM"/>
    </source>
</evidence>
<evidence type="ECO:0000259" key="2">
    <source>
        <dbReference type="Pfam" id="PF24096"/>
    </source>
</evidence>
<dbReference type="GO" id="GO:0005737">
    <property type="term" value="C:cytoplasm"/>
    <property type="evidence" value="ECO:0007669"/>
    <property type="project" value="TreeGrafter"/>
</dbReference>
<organism evidence="3 4">
    <name type="scientific">Runella rosea</name>
    <dbReference type="NCBI Taxonomy" id="2259595"/>
    <lineage>
        <taxon>Bacteria</taxon>
        <taxon>Pseudomonadati</taxon>
        <taxon>Bacteroidota</taxon>
        <taxon>Cytophagia</taxon>
        <taxon>Cytophagales</taxon>
        <taxon>Spirosomataceae</taxon>
        <taxon>Runella</taxon>
    </lineage>
</organism>
<dbReference type="GO" id="GO:0006508">
    <property type="term" value="P:proteolysis"/>
    <property type="evidence" value="ECO:0007669"/>
    <property type="project" value="InterPro"/>
</dbReference>
<dbReference type="Gene3D" id="3.40.50.1460">
    <property type="match status" value="1"/>
</dbReference>
<sequence length="1065" mass="118092">MKLYAMLIGINDYSPNSVRYIRPLQACLNDVANVNAFLKVHYGDLITDEGQILEITNAQATRENVINGFKNHLTQAKEGDVALVFYSGHGSYGVTAHEFQKFSTDQQEQTWVLYDSRESGKYDLADKEIALLLEKVGQRKPHLVVIADSCHSGSITRDVAEFQQMQPRFTSGTTEPRPLKTYLDGAYTQRPDLIIPNTNHLLIAACDRKERAWEADGHGQFTKALLNVLEKNGGQIQYADLFVQVRAAIKSETPNQTPQLETIGSVSARQGFLGRKVSAGLLSRYRVHFEGGKWLIDIGTGMGLDQSVMNQNPEIQLFESVVDGVLVGKVRLTAINITTSTLEITEGEPEEDKTYWGEPTNLSIKPFYVYADQEVTNLVQAAFDAVKESGLILSQEAKACRFKLVLENNTLYIVDLTAQIRVQGVEGTTLESAQQLVEILQSLGRWNRLLELQNPDTELDESKLDFVLKVKKGSEEYLCSDAVVTLEYDAKPISFEAFFANNTHQSLYVALLHQSRNYGIQVLKNDSQAIEADTALTLVKNTFTLNPKNNEEIDTLKLLISTNLIDSSLLSQKDLVLGKVWKAGGNDKGLGSTRGINELPQSDWLTKTITVRIVRKGKEIAGEMPIVVGKGIEIQTHSSFRGNVNWASLLPKTRSVTELAIQNEYFLTNPYYQLVSLEEGTKGTDDKHILEIGDIQNSTILQNEPLVVTVKLQEGDDITLPLFFDGQDFLPLGKATLDEHGNFRFEITQIPDEKGEAKTRSLGSALRMVFVKFANKIGLGGETQLLRWVDYEDDAKRKSEDLEKKIAEANKVLLLVHGIIGDTEEMAKTFRIARDKGYDLVLTYDYENLNTPIEENARILKEKLLKAGFGKVDGKELVLVVHSMGGLVSRYMIERLGGDEFVDKLIMAGTPNGGSKFGDVPGYVNWASVLLGLGTKIFPPQIGAVTGFLSGFLKGTNAVLFKALSQMSSDDEFIKGLNAGNPPPISYVVFGGDLNTYLTANDGIALMEKAVAQIGGWVYKNEKNDIAVSIENIFKVRNTPTYELPCHHLNYFAVSDSIKALKEAL</sequence>
<evidence type="ECO:0000313" key="3">
    <source>
        <dbReference type="EMBL" id="AXE16532.1"/>
    </source>
</evidence>
<protein>
    <recommendedName>
        <fullName evidence="5">PGAP1-like protein</fullName>
    </recommendedName>
</protein>
<dbReference type="InterPro" id="IPR029058">
    <property type="entry name" value="AB_hydrolase_fold"/>
</dbReference>
<dbReference type="EMBL" id="CP030850">
    <property type="protein sequence ID" value="AXE16532.1"/>
    <property type="molecule type" value="Genomic_DNA"/>
</dbReference>
<dbReference type="InterPro" id="IPR055803">
    <property type="entry name" value="DUF7379"/>
</dbReference>
<accession>A0A344TD11</accession>
<feature type="domain" description="Peptidase C14 caspase" evidence="1">
    <location>
        <begin position="4"/>
        <end position="261"/>
    </location>
</feature>
<evidence type="ECO:0000313" key="4">
    <source>
        <dbReference type="Proteomes" id="UP000251993"/>
    </source>
</evidence>
<dbReference type="InterPro" id="IPR011600">
    <property type="entry name" value="Pept_C14_caspase"/>
</dbReference>
<feature type="domain" description="DUF7379" evidence="2">
    <location>
        <begin position="813"/>
        <end position="982"/>
    </location>
</feature>
<dbReference type="Pfam" id="PF00656">
    <property type="entry name" value="Peptidase_C14"/>
    <property type="match status" value="1"/>
</dbReference>
<dbReference type="PANTHER" id="PTHR48104:SF30">
    <property type="entry name" value="METACASPASE-1"/>
    <property type="match status" value="1"/>
</dbReference>
<dbReference type="KEGG" id="run:DR864_01715"/>
<dbReference type="RefSeq" id="WP_114065319.1">
    <property type="nucleotide sequence ID" value="NZ_CP030850.1"/>
</dbReference>
<dbReference type="SUPFAM" id="SSF53474">
    <property type="entry name" value="alpha/beta-Hydrolases"/>
    <property type="match status" value="1"/>
</dbReference>
<dbReference type="OrthoDB" id="1491023at2"/>
<dbReference type="SUPFAM" id="SSF52129">
    <property type="entry name" value="Caspase-like"/>
    <property type="match status" value="1"/>
</dbReference>
<dbReference type="InterPro" id="IPR029030">
    <property type="entry name" value="Caspase-like_dom_sf"/>
</dbReference>
<keyword evidence="4" id="KW-1185">Reference proteome</keyword>
<dbReference type="Pfam" id="PF24096">
    <property type="entry name" value="DUF7379"/>
    <property type="match status" value="1"/>
</dbReference>